<organism evidence="3 4">
    <name type="scientific">Paludifilum halophilum</name>
    <dbReference type="NCBI Taxonomy" id="1642702"/>
    <lineage>
        <taxon>Bacteria</taxon>
        <taxon>Bacillati</taxon>
        <taxon>Bacillota</taxon>
        <taxon>Bacilli</taxon>
        <taxon>Bacillales</taxon>
        <taxon>Thermoactinomycetaceae</taxon>
        <taxon>Paludifilum</taxon>
    </lineage>
</organism>
<evidence type="ECO:0000313" key="4">
    <source>
        <dbReference type="Proteomes" id="UP000215459"/>
    </source>
</evidence>
<dbReference type="OrthoDB" id="2989680at2"/>
<dbReference type="RefSeq" id="WP_094265722.1">
    <property type="nucleotide sequence ID" value="NZ_NOWF01000013.1"/>
</dbReference>
<keyword evidence="4" id="KW-1185">Reference proteome</keyword>
<evidence type="ECO:0000259" key="2">
    <source>
        <dbReference type="Pfam" id="PF13400"/>
    </source>
</evidence>
<keyword evidence="1" id="KW-1133">Transmembrane helix</keyword>
<dbReference type="EMBL" id="NOWF01000013">
    <property type="protein sequence ID" value="OYD06321.1"/>
    <property type="molecule type" value="Genomic_DNA"/>
</dbReference>
<evidence type="ECO:0000313" key="3">
    <source>
        <dbReference type="EMBL" id="OYD06321.1"/>
    </source>
</evidence>
<accession>A0A235B267</accession>
<name>A0A235B267_9BACL</name>
<gene>
    <name evidence="3" type="ORF">CHM34_16520</name>
</gene>
<evidence type="ECO:0000256" key="1">
    <source>
        <dbReference type="SAM" id="Phobius"/>
    </source>
</evidence>
<protein>
    <recommendedName>
        <fullName evidence="2">Putative Flp pilus-assembly TadG-like N-terminal domain-containing protein</fullName>
    </recommendedName>
</protein>
<dbReference type="Proteomes" id="UP000215459">
    <property type="component" value="Unassembled WGS sequence"/>
</dbReference>
<feature type="transmembrane region" description="Helical" evidence="1">
    <location>
        <begin position="12"/>
        <end position="40"/>
    </location>
</feature>
<reference evidence="3 4" key="1">
    <citation type="submission" date="2017-07" db="EMBL/GenBank/DDBJ databases">
        <title>The genome sequence of Paludifilum halophilum highlights mechanisms for microbial adaptation to high salt environemnts.</title>
        <authorList>
            <person name="Belbahri L."/>
        </authorList>
    </citation>
    <scope>NUCLEOTIDE SEQUENCE [LARGE SCALE GENOMIC DNA]</scope>
    <source>
        <strain evidence="3 4">DSM 102817</strain>
    </source>
</reference>
<dbReference type="InterPro" id="IPR028087">
    <property type="entry name" value="Tad_N"/>
</dbReference>
<keyword evidence="1" id="KW-0472">Membrane</keyword>
<dbReference type="Pfam" id="PF13400">
    <property type="entry name" value="Tad"/>
    <property type="match status" value="1"/>
</dbReference>
<sequence>MDAIRRVMNKKGNVAILWVASLPIFALLFCFIGTLAVVWMTHSSSQVAADAASLAATKKMDGWVQQDLEAKIRAVKEANGDLSPDDPGYQNPYMVVLGTDEKKKAFMNGVIHNHQGELKKIVQAYAKKNGGGDEGMLTLGKSGRIKVSVETPFRSLFFEEYFKDQTVEGSGTGPSRYYLEWLSDEERTIEY</sequence>
<feature type="domain" description="Putative Flp pilus-assembly TadG-like N-terminal" evidence="2">
    <location>
        <begin position="12"/>
        <end position="56"/>
    </location>
</feature>
<dbReference type="AlphaFoldDB" id="A0A235B267"/>
<keyword evidence="1" id="KW-0812">Transmembrane</keyword>
<proteinExistence type="predicted"/>
<comment type="caution">
    <text evidence="3">The sequence shown here is derived from an EMBL/GenBank/DDBJ whole genome shotgun (WGS) entry which is preliminary data.</text>
</comment>